<keyword evidence="4" id="KW-0521">NADP</keyword>
<dbReference type="PANTHER" id="PTHR43618">
    <property type="entry name" value="7-ALPHA-HYDROXYSTEROID DEHYDROGENASE"/>
    <property type="match status" value="1"/>
</dbReference>
<dbReference type="Gene3D" id="3.30.9.10">
    <property type="entry name" value="D-Amino Acid Oxidase, subunit A, domain 2"/>
    <property type="match status" value="1"/>
</dbReference>
<dbReference type="SUPFAM" id="SSF51735">
    <property type="entry name" value="NAD(P)-binding Rossmann-fold domains"/>
    <property type="match status" value="1"/>
</dbReference>
<comment type="similarity">
    <text evidence="1">Belongs to the short-chain dehydrogenases/reductases (SDR) family.</text>
</comment>
<dbReference type="GO" id="GO:0016491">
    <property type="term" value="F:oxidoreductase activity"/>
    <property type="evidence" value="ECO:0007669"/>
    <property type="project" value="UniProtKB-KW"/>
</dbReference>
<dbReference type="Gene3D" id="3.40.50.720">
    <property type="entry name" value="NAD(P)-binding Rossmann-like Domain"/>
    <property type="match status" value="1"/>
</dbReference>
<evidence type="ECO:0000256" key="1">
    <source>
        <dbReference type="ARBA" id="ARBA00006484"/>
    </source>
</evidence>
<dbReference type="InterPro" id="IPR002347">
    <property type="entry name" value="SDR_fam"/>
</dbReference>
<feature type="domain" description="FAD-binding" evidence="6">
    <location>
        <begin position="19"/>
        <end position="330"/>
    </location>
</feature>
<dbReference type="EMBL" id="AZGY01000002">
    <property type="protein sequence ID" value="OAA32443.1"/>
    <property type="molecule type" value="Genomic_DNA"/>
</dbReference>
<dbReference type="PRINTS" id="PR00081">
    <property type="entry name" value="GDHRDH"/>
</dbReference>
<dbReference type="PANTHER" id="PTHR43618:SF18">
    <property type="entry name" value="SHORT CHAIN DEHYDROGENASE_REDUCTASE FAMILY (AFU_ORTHOLOGUE AFUA_5G12480)"/>
    <property type="match status" value="1"/>
</dbReference>
<dbReference type="AlphaFoldDB" id="A0A166UFJ7"/>
<reference evidence="7 8" key="1">
    <citation type="journal article" date="2016" name="Genome Biol. Evol.">
        <title>Divergent and convergent evolution of fungal pathogenicity.</title>
        <authorList>
            <person name="Shang Y."/>
            <person name="Xiao G."/>
            <person name="Zheng P."/>
            <person name="Cen K."/>
            <person name="Zhan S."/>
            <person name="Wang C."/>
        </authorList>
    </citation>
    <scope>NUCLEOTIDE SEQUENCE [LARGE SCALE GENOMIC DNA]</scope>
    <source>
        <strain evidence="7 8">RCEF 2490</strain>
    </source>
</reference>
<sequence length="794" mass="86090">MRLTTSRLVFFSGDVTDSKPQPLQLGRADALNARSQQILEVVGILDELLSQGLKCNTSTIFADGEFTARRSHWWEQLQNVHHKNFLMIGQPIVEQLLASALGDSVMYSEPVESVRETSTGVDVTAVSGRVVHSTYCVAADGARSMVRQSLGIPFTGSKPGMTWAVLDCFIDSDFPRVPEIITFELGGQSRVAWIPRERGLCRFYILLDGEITEEKSKASIKKHLAPYRVEFTKTEWFSTFEGSDTPVKERIAATFVSQDGQGRIILAGDAAHAHSVNGGQGLNTGLSDAFGLGWRLGYVLAHAKELQPGAPQRIITSFDTERRKVAGDVISVAAPPRMSATWRSTPPTSRAWGSEKGPWKAGYPCPDFDVTQVGDATTTHHQRFYTRTSYGSYLLLTAGNATMDNTNLDHHRHDRDGGAAHTFGPLVTRIRLVPQKRVTAASVDAHAADGGSLIYATDFVSSEDSFTAVVRPDMYIAYVGTAEGAADLDTARVMAAPTETASIEAKNLFDLSGLVAVITGGGSVPGTNDTAHDYHAGIGRMITRALAVNGARRVYILGRRMPILQETAAPFPDIVKPLECDVTSKESLQAAAEHIRREVGFINLLWCNSGTSGPESKTVTNDSSLEEFIQENWKHSVEEYADTFRINTAGFWYTSLAFLQLLDAGNKQGNVDVSSQIIGTCSTLGFGRFAPTGRFAYGQSKASQQHMMKQLSTHLVPYGIRVNAIAPGLFPTDMTSVMTTNGYNPAKLIPEKRAGEETDIAGVALFVTSKAGAYLNGNVVVCDGGRLSIVPSTY</sequence>
<evidence type="ECO:0000256" key="3">
    <source>
        <dbReference type="ARBA" id="ARBA00022827"/>
    </source>
</evidence>
<proteinExistence type="inferred from homology"/>
<gene>
    <name evidence="7" type="ORF">AAL_01775</name>
</gene>
<dbReference type="InterPro" id="IPR002938">
    <property type="entry name" value="FAD-bd"/>
</dbReference>
<dbReference type="CDD" id="cd05233">
    <property type="entry name" value="SDR_c"/>
    <property type="match status" value="1"/>
</dbReference>
<evidence type="ECO:0000313" key="8">
    <source>
        <dbReference type="Proteomes" id="UP000078544"/>
    </source>
</evidence>
<dbReference type="Pfam" id="PF13561">
    <property type="entry name" value="adh_short_C2"/>
    <property type="match status" value="1"/>
</dbReference>
<protein>
    <submittedName>
        <fullName evidence="7">NAD(P)-binding domain protein</fullName>
    </submittedName>
</protein>
<keyword evidence="8" id="KW-1185">Reference proteome</keyword>
<dbReference type="SUPFAM" id="SSF51905">
    <property type="entry name" value="FAD/NAD(P)-binding domain"/>
    <property type="match status" value="1"/>
</dbReference>
<keyword evidence="2" id="KW-0285">Flavoprotein</keyword>
<organism evidence="7 8">
    <name type="scientific">Moelleriella libera RCEF 2490</name>
    <dbReference type="NCBI Taxonomy" id="1081109"/>
    <lineage>
        <taxon>Eukaryota</taxon>
        <taxon>Fungi</taxon>
        <taxon>Dikarya</taxon>
        <taxon>Ascomycota</taxon>
        <taxon>Pezizomycotina</taxon>
        <taxon>Sordariomycetes</taxon>
        <taxon>Hypocreomycetidae</taxon>
        <taxon>Hypocreales</taxon>
        <taxon>Clavicipitaceae</taxon>
        <taxon>Moelleriella</taxon>
    </lineage>
</organism>
<keyword evidence="3" id="KW-0274">FAD</keyword>
<name>A0A166UFJ7_9HYPO</name>
<dbReference type="GO" id="GO:0071949">
    <property type="term" value="F:FAD binding"/>
    <property type="evidence" value="ECO:0007669"/>
    <property type="project" value="InterPro"/>
</dbReference>
<dbReference type="SUPFAM" id="SSF54373">
    <property type="entry name" value="FAD-linked reductases, C-terminal domain"/>
    <property type="match status" value="1"/>
</dbReference>
<dbReference type="InterPro" id="IPR036188">
    <property type="entry name" value="FAD/NAD-bd_sf"/>
</dbReference>
<accession>A0A166UFJ7</accession>
<keyword evidence="5" id="KW-0560">Oxidoreductase</keyword>
<dbReference type="Pfam" id="PF01494">
    <property type="entry name" value="FAD_binding_3"/>
    <property type="match status" value="1"/>
</dbReference>
<comment type="caution">
    <text evidence="7">The sequence shown here is derived from an EMBL/GenBank/DDBJ whole genome shotgun (WGS) entry which is preliminary data.</text>
</comment>
<dbReference type="STRING" id="1081109.A0A166UFJ7"/>
<evidence type="ECO:0000256" key="4">
    <source>
        <dbReference type="ARBA" id="ARBA00022857"/>
    </source>
</evidence>
<evidence type="ECO:0000259" key="6">
    <source>
        <dbReference type="Pfam" id="PF01494"/>
    </source>
</evidence>
<dbReference type="Gene3D" id="3.50.50.60">
    <property type="entry name" value="FAD/NAD(P)-binding domain"/>
    <property type="match status" value="1"/>
</dbReference>
<evidence type="ECO:0000256" key="2">
    <source>
        <dbReference type="ARBA" id="ARBA00022630"/>
    </source>
</evidence>
<evidence type="ECO:0000313" key="7">
    <source>
        <dbReference type="EMBL" id="OAA32443.1"/>
    </source>
</evidence>
<evidence type="ECO:0000256" key="5">
    <source>
        <dbReference type="ARBA" id="ARBA00023002"/>
    </source>
</evidence>
<dbReference type="OrthoDB" id="2898618at2759"/>
<dbReference type="Proteomes" id="UP000078544">
    <property type="component" value="Unassembled WGS sequence"/>
</dbReference>
<dbReference type="InterPro" id="IPR052178">
    <property type="entry name" value="Sec_Metab_Biosynth_SDR"/>
</dbReference>
<dbReference type="InterPro" id="IPR036291">
    <property type="entry name" value="NAD(P)-bd_dom_sf"/>
</dbReference>